<dbReference type="AlphaFoldDB" id="A0A1B9I267"/>
<gene>
    <name evidence="1" type="ORF">I206_04168</name>
    <name evidence="2" type="ORF">I206_104256</name>
</gene>
<reference evidence="2" key="4">
    <citation type="submission" date="2024-02" db="EMBL/GenBank/DDBJ databases">
        <title>Comparative genomics of Cryptococcus and Kwoniella reveals pathogenesis evolution and contrasting modes of karyotype evolution via chromosome fusion or intercentromeric recombination.</title>
        <authorList>
            <person name="Coelho M.A."/>
            <person name="David-Palma M."/>
            <person name="Shea T."/>
            <person name="Bowers K."/>
            <person name="McGinley-Smith S."/>
            <person name="Mohammad A.W."/>
            <person name="Gnirke A."/>
            <person name="Yurkov A.M."/>
            <person name="Nowrousian M."/>
            <person name="Sun S."/>
            <person name="Cuomo C.A."/>
            <person name="Heitman J."/>
        </authorList>
    </citation>
    <scope>NUCLEOTIDE SEQUENCE</scope>
    <source>
        <strain evidence="2">CBS 10737</strain>
    </source>
</reference>
<dbReference type="RefSeq" id="XP_019010865.1">
    <property type="nucleotide sequence ID" value="XM_019155907.1"/>
</dbReference>
<keyword evidence="3" id="KW-1185">Reference proteome</keyword>
<protein>
    <submittedName>
        <fullName evidence="1">Uncharacterized protein</fullName>
    </submittedName>
</protein>
<dbReference type="EMBL" id="KI894011">
    <property type="protein sequence ID" value="OCF49646.1"/>
    <property type="molecule type" value="Genomic_DNA"/>
</dbReference>
<evidence type="ECO:0000313" key="1">
    <source>
        <dbReference type="EMBL" id="OCF49646.1"/>
    </source>
</evidence>
<sequence>MSNVQSEKYVFKDLSAPTGTMCSTQYNKCSMKLEGRCSLTEDDAGIEGFIISKINLLDPSTEPSAAELQDRKRFAQWAKKQENVKQMAWLGLYGKTIDDDPSANKYPVSIFMPNESTVCQVIATLGKDKETAEYELPDSQYAQCVVGYFDLDQVKRKALGSKGLYVAKFQATVDLTGTDFGSLINNNPDYSSIFNSERAFDLTADRQRVLPTDNSSHEFTPEPFYPYCMSFKGLPEDCSSVVIETLHPLQSTEKKN</sequence>
<dbReference type="Proteomes" id="UP000094020">
    <property type="component" value="Chromosome 5"/>
</dbReference>
<dbReference type="KEGG" id="kpin:30172537"/>
<name>A0A1B9I267_9TREE</name>
<reference evidence="1" key="1">
    <citation type="submission" date="2013-07" db="EMBL/GenBank/DDBJ databases">
        <title>The Genome Sequence of Cryptococcus pinus CBS10737.</title>
        <authorList>
            <consortium name="The Broad Institute Genome Sequencing Platform"/>
            <person name="Cuomo C."/>
            <person name="Litvintseva A."/>
            <person name="Chen Y."/>
            <person name="Heitman J."/>
            <person name="Sun S."/>
            <person name="Springer D."/>
            <person name="Dromer F."/>
            <person name="Young S.K."/>
            <person name="Zeng Q."/>
            <person name="Gargeya S."/>
            <person name="Fitzgerald M."/>
            <person name="Abouelleil A."/>
            <person name="Alvarado L."/>
            <person name="Berlin A.M."/>
            <person name="Chapman S.B."/>
            <person name="Dewar J."/>
            <person name="Goldberg J."/>
            <person name="Griggs A."/>
            <person name="Gujja S."/>
            <person name="Hansen M."/>
            <person name="Howarth C."/>
            <person name="Imamovic A."/>
            <person name="Larimer J."/>
            <person name="McCowan C."/>
            <person name="Murphy C."/>
            <person name="Pearson M."/>
            <person name="Priest M."/>
            <person name="Roberts A."/>
            <person name="Saif S."/>
            <person name="Shea T."/>
            <person name="Sykes S."/>
            <person name="Wortman J."/>
            <person name="Nusbaum C."/>
            <person name="Birren B."/>
        </authorList>
    </citation>
    <scope>NUCLEOTIDE SEQUENCE [LARGE SCALE GENOMIC DNA]</scope>
    <source>
        <strain evidence="1">CBS 10737</strain>
    </source>
</reference>
<reference evidence="1" key="3">
    <citation type="submission" date="2016-07" db="EMBL/GenBank/DDBJ databases">
        <title>Evolution of pathogenesis and genome organization in the Tremellales.</title>
        <authorList>
            <person name="Cuomo C."/>
            <person name="Litvintseva A."/>
            <person name="Heitman J."/>
            <person name="Chen Y."/>
            <person name="Sun S."/>
            <person name="Springer D."/>
            <person name="Dromer F."/>
            <person name="Young S."/>
            <person name="Zeng Q."/>
            <person name="Chapman S."/>
            <person name="Gujja S."/>
            <person name="Saif S."/>
            <person name="Birren B."/>
        </authorList>
    </citation>
    <scope>NUCLEOTIDE SEQUENCE</scope>
    <source>
        <strain evidence="1">CBS 10737</strain>
    </source>
</reference>
<proteinExistence type="predicted"/>
<dbReference type="GeneID" id="30172537"/>
<evidence type="ECO:0000313" key="2">
    <source>
        <dbReference type="EMBL" id="WWC70306.1"/>
    </source>
</evidence>
<reference evidence="2" key="2">
    <citation type="submission" date="2013-07" db="EMBL/GenBank/DDBJ databases">
        <authorList>
            <consortium name="The Broad Institute Genome Sequencing Platform"/>
            <person name="Cuomo C."/>
            <person name="Litvintseva A."/>
            <person name="Chen Y."/>
            <person name="Heitman J."/>
            <person name="Sun S."/>
            <person name="Springer D."/>
            <person name="Dromer F."/>
            <person name="Young S.K."/>
            <person name="Zeng Q."/>
            <person name="Gargeya S."/>
            <person name="Fitzgerald M."/>
            <person name="Abouelleil A."/>
            <person name="Alvarado L."/>
            <person name="Berlin A.M."/>
            <person name="Chapman S.B."/>
            <person name="Dewar J."/>
            <person name="Goldberg J."/>
            <person name="Griggs A."/>
            <person name="Gujja S."/>
            <person name="Hansen M."/>
            <person name="Howarth C."/>
            <person name="Imamovic A."/>
            <person name="Larimer J."/>
            <person name="McCowan C."/>
            <person name="Murphy C."/>
            <person name="Pearson M."/>
            <person name="Priest M."/>
            <person name="Roberts A."/>
            <person name="Saif S."/>
            <person name="Shea T."/>
            <person name="Sykes S."/>
            <person name="Wortman J."/>
            <person name="Nusbaum C."/>
            <person name="Birren B."/>
        </authorList>
    </citation>
    <scope>NUCLEOTIDE SEQUENCE</scope>
    <source>
        <strain evidence="2">CBS 10737</strain>
    </source>
</reference>
<organism evidence="1">
    <name type="scientific">Kwoniella pini CBS 10737</name>
    <dbReference type="NCBI Taxonomy" id="1296096"/>
    <lineage>
        <taxon>Eukaryota</taxon>
        <taxon>Fungi</taxon>
        <taxon>Dikarya</taxon>
        <taxon>Basidiomycota</taxon>
        <taxon>Agaricomycotina</taxon>
        <taxon>Tremellomycetes</taxon>
        <taxon>Tremellales</taxon>
        <taxon>Cryptococcaceae</taxon>
        <taxon>Kwoniella</taxon>
    </lineage>
</organism>
<accession>A0A1B9I267</accession>
<evidence type="ECO:0000313" key="3">
    <source>
        <dbReference type="Proteomes" id="UP000094020"/>
    </source>
</evidence>
<dbReference type="EMBL" id="CP144523">
    <property type="protein sequence ID" value="WWC70306.1"/>
    <property type="molecule type" value="Genomic_DNA"/>
</dbReference>